<reference evidence="1 2" key="1">
    <citation type="submission" date="2019-09" db="EMBL/GenBank/DDBJ databases">
        <title>Draft genome sequence of Ginsengibacter sp. BR5-29.</title>
        <authorList>
            <person name="Im W.-T."/>
        </authorList>
    </citation>
    <scope>NUCLEOTIDE SEQUENCE [LARGE SCALE GENOMIC DNA]</scope>
    <source>
        <strain evidence="1 2">BR5-29</strain>
    </source>
</reference>
<dbReference type="EMBL" id="VYQF01000001">
    <property type="protein sequence ID" value="KAA9040686.1"/>
    <property type="molecule type" value="Genomic_DNA"/>
</dbReference>
<protein>
    <submittedName>
        <fullName evidence="1">Uncharacterized protein</fullName>
    </submittedName>
</protein>
<name>A0A5J5IID9_9BACT</name>
<dbReference type="RefSeq" id="WP_150412745.1">
    <property type="nucleotide sequence ID" value="NZ_VYQF01000001.1"/>
</dbReference>
<organism evidence="1 2">
    <name type="scientific">Ginsengibacter hankyongi</name>
    <dbReference type="NCBI Taxonomy" id="2607284"/>
    <lineage>
        <taxon>Bacteria</taxon>
        <taxon>Pseudomonadati</taxon>
        <taxon>Bacteroidota</taxon>
        <taxon>Chitinophagia</taxon>
        <taxon>Chitinophagales</taxon>
        <taxon>Chitinophagaceae</taxon>
        <taxon>Ginsengibacter</taxon>
    </lineage>
</organism>
<accession>A0A5J5IID9</accession>
<proteinExistence type="predicted"/>
<comment type="caution">
    <text evidence="1">The sequence shown here is derived from an EMBL/GenBank/DDBJ whole genome shotgun (WGS) entry which is preliminary data.</text>
</comment>
<sequence>MKQVLLLIFLFSFTSVTKAQKYALLDQHIAEPVKYANAVTTADKLDDLLPVEKKRIPEFLKALKEIESRLTSTPPFGKVKQYEIGCIKFNGSVITLAAGERIDYVITSSCDGVRISMHLSDAKLSNKSNAFFIKTWIKYIESYVK</sequence>
<dbReference type="AlphaFoldDB" id="A0A5J5IID9"/>
<evidence type="ECO:0000313" key="1">
    <source>
        <dbReference type="EMBL" id="KAA9040686.1"/>
    </source>
</evidence>
<dbReference type="Proteomes" id="UP000326903">
    <property type="component" value="Unassembled WGS sequence"/>
</dbReference>
<gene>
    <name evidence="1" type="ORF">FW778_01200</name>
</gene>
<evidence type="ECO:0000313" key="2">
    <source>
        <dbReference type="Proteomes" id="UP000326903"/>
    </source>
</evidence>
<keyword evidence="2" id="KW-1185">Reference proteome</keyword>